<keyword evidence="8" id="KW-1185">Reference proteome</keyword>
<feature type="transmembrane region" description="Helical" evidence="5">
    <location>
        <begin position="719"/>
        <end position="745"/>
    </location>
</feature>
<organism evidence="7 8">
    <name type="scientific">Durusdinium trenchii</name>
    <dbReference type="NCBI Taxonomy" id="1381693"/>
    <lineage>
        <taxon>Eukaryota</taxon>
        <taxon>Sar</taxon>
        <taxon>Alveolata</taxon>
        <taxon>Dinophyceae</taxon>
        <taxon>Suessiales</taxon>
        <taxon>Symbiodiniaceae</taxon>
        <taxon>Durusdinium</taxon>
    </lineage>
</organism>
<dbReference type="SUPFAM" id="SSF51445">
    <property type="entry name" value="(Trans)glycosidases"/>
    <property type="match status" value="1"/>
</dbReference>
<dbReference type="InterPro" id="IPR033453">
    <property type="entry name" value="Glyco_hydro_30_TIM-barrel"/>
</dbReference>
<dbReference type="Gene3D" id="3.20.20.80">
    <property type="entry name" value="Glycosidases"/>
    <property type="match status" value="1"/>
</dbReference>
<comment type="caution">
    <text evidence="7">The sequence shown here is derived from an EMBL/GenBank/DDBJ whole genome shotgun (WGS) entry which is preliminary data.</text>
</comment>
<dbReference type="Pfam" id="PF02055">
    <property type="entry name" value="Glyco_hydro_30"/>
    <property type="match status" value="1"/>
</dbReference>
<evidence type="ECO:0000256" key="2">
    <source>
        <dbReference type="ARBA" id="ARBA00022729"/>
    </source>
</evidence>
<sequence>MASHAQLASDTIEKELASPRYPEVTAAGCAIPYGLTEQGCATIEMEAPEATGLFPQSTEEFAEVSATRSERSELQGVAEAGVPKPMREPKKKAKKARKRETKVEANAKATEAVEAEFGQAEIKVEVAEPIKAKEGCIYRIENAGALVQAERKSIARGALDVIPKGSTLTGELVPGIFEEGDRVEIKDDSKTFKKVTFGKICGKLLEATIVRKCVKEEDPRLVVRLTFTFGTLHGTFDQSELEPERWLQLHDGRFVPVGGLCGLESYEVVAEEVQYTSSCEPSDFIANCDPARKGDILAGNLILGSNEVEWVQVDHEKFLPLKANFKLLLKPREETNLWVVASETRLHSTKSQTGGRADQGLYNGDHVKGNPVWGQHRGMQKRVEFLELVEPHSPSADADLRPPKYLLMSDLKKRKKDSKGWRVNCSFAEFYRKLDSGEMLDANLLYEGEEVEGWLQKDGQWVMISSGVHEGLYIPRGNLRGEDTGSVLARYRFAEDMPKDSAYAAALVMWCVYRSSGWSTQCRSYFWSAVVMYTVSIILQGCLLALLVYVPLLSSEGGDPAACMYGIGAADSLFFPTGYGLTAHVGRGYEGFNVTTENRETDFARYELQVATHGALKSIIGLIAGMTGNESFHETAVNSISSLDPAADGKVFGIETHLFRFLGIFIFVVQWSRDFWTSVIHFYLLPPSGKGLGSASWIHTTREEVSLRFAGYHRADAKVFIVLGVFSMAISVYTVWLGVAMLLSLTTAEDVLLNCLALNFILDIDEIVFRSFAPIGVQKTLEEIDFEFYDQARVWSWLQTLRSWRVLLPSVVVELSLNWKTALAVLLAALCSHQVAEAPMALVGARFFRDFAVSRLGTLAYRSPLGDLFTLVDPPLDVQPVVQQLRVQVTRTSKDGDRFKVLEALHLEKRSLPPDAPHVLLEPKKRFQTFLGFGGSFTESSADLLQRMSPGMQDRVLDAYFSQEKGLAYSWGRLHMGSCDFSRGNWSCVGENDTELKSFTIQRYRQTILPMVRKAQVAAAKPLQLVASPWSPPAWMKDTQKMLNGGSLLPQFRSSWAKHFVYFAEALAAEGIPLWGFTVQNEPRAATPWENCLYTAEEERDFVRDHLGPALQASGLDLKLLIWDHNRDNMFARAHTIFSDPEAAKFVWGTGYHWYGDNRYEFWPAREGMLLFENA</sequence>
<feature type="region of interest" description="Disordered" evidence="4">
    <location>
        <begin position="59"/>
        <end position="103"/>
    </location>
</feature>
<evidence type="ECO:0000313" key="7">
    <source>
        <dbReference type="EMBL" id="CAK9007903.1"/>
    </source>
</evidence>
<feature type="compositionally biased region" description="Basic residues" evidence="4">
    <location>
        <begin position="89"/>
        <end position="100"/>
    </location>
</feature>
<evidence type="ECO:0000313" key="8">
    <source>
        <dbReference type="Proteomes" id="UP001642464"/>
    </source>
</evidence>
<comment type="similarity">
    <text evidence="1">Belongs to the glycosyl hydrolase 30 family.</text>
</comment>
<dbReference type="InterPro" id="IPR001139">
    <property type="entry name" value="Glyco_hydro_30"/>
</dbReference>
<evidence type="ECO:0000259" key="6">
    <source>
        <dbReference type="Pfam" id="PF02055"/>
    </source>
</evidence>
<dbReference type="InterPro" id="IPR017853">
    <property type="entry name" value="GH"/>
</dbReference>
<accession>A0ABP0J0Q8</accession>
<dbReference type="EMBL" id="CAXAMM010005592">
    <property type="protein sequence ID" value="CAK9007903.1"/>
    <property type="molecule type" value="Genomic_DNA"/>
</dbReference>
<keyword evidence="5" id="KW-1133">Transmembrane helix</keyword>
<evidence type="ECO:0000256" key="4">
    <source>
        <dbReference type="SAM" id="MobiDB-lite"/>
    </source>
</evidence>
<evidence type="ECO:0000256" key="3">
    <source>
        <dbReference type="ARBA" id="ARBA00022801"/>
    </source>
</evidence>
<dbReference type="PRINTS" id="PR00843">
    <property type="entry name" value="GLHYDRLASE30"/>
</dbReference>
<dbReference type="Proteomes" id="UP001642464">
    <property type="component" value="Unassembled WGS sequence"/>
</dbReference>
<reference evidence="7 8" key="1">
    <citation type="submission" date="2024-02" db="EMBL/GenBank/DDBJ databases">
        <authorList>
            <person name="Chen Y."/>
            <person name="Shah S."/>
            <person name="Dougan E. K."/>
            <person name="Thang M."/>
            <person name="Chan C."/>
        </authorList>
    </citation>
    <scope>NUCLEOTIDE SEQUENCE [LARGE SCALE GENOMIC DNA]</scope>
</reference>
<proteinExistence type="inferred from homology"/>
<feature type="domain" description="Glycosyl hydrolase family 30 TIM-barrel" evidence="6">
    <location>
        <begin position="932"/>
        <end position="1158"/>
    </location>
</feature>
<evidence type="ECO:0000256" key="5">
    <source>
        <dbReference type="SAM" id="Phobius"/>
    </source>
</evidence>
<keyword evidence="5" id="KW-0472">Membrane</keyword>
<evidence type="ECO:0000256" key="1">
    <source>
        <dbReference type="ARBA" id="ARBA00005382"/>
    </source>
</evidence>
<dbReference type="PANTHER" id="PTHR11069:SF23">
    <property type="entry name" value="LYSOSOMAL ACID GLUCOSYLCERAMIDASE"/>
    <property type="match status" value="1"/>
</dbReference>
<dbReference type="PANTHER" id="PTHR11069">
    <property type="entry name" value="GLUCOSYLCERAMIDASE"/>
    <property type="match status" value="1"/>
</dbReference>
<name>A0ABP0J0Q8_9DINO</name>
<feature type="transmembrane region" description="Helical" evidence="5">
    <location>
        <begin position="525"/>
        <end position="550"/>
    </location>
</feature>
<protein>
    <recommendedName>
        <fullName evidence="6">Glycosyl hydrolase family 30 TIM-barrel domain-containing protein</fullName>
    </recommendedName>
</protein>
<keyword evidence="5" id="KW-0812">Transmembrane</keyword>
<gene>
    <name evidence="7" type="ORF">SCF082_LOCUS9641</name>
</gene>
<keyword evidence="3" id="KW-0378">Hydrolase</keyword>
<keyword evidence="2" id="KW-0732">Signal</keyword>